<dbReference type="SMART" id="SM00589">
    <property type="entry name" value="PRY"/>
    <property type="match status" value="1"/>
</dbReference>
<dbReference type="Gene3D" id="2.60.40.10">
    <property type="entry name" value="Immunoglobulins"/>
    <property type="match status" value="2"/>
</dbReference>
<sequence length="458" mass="51939">MVARVKLLLFFHASCPLPCVVICFLMLCIPKLEAAQFSRRGADSPILLVTVGADTVLPCRLALASSPRPVEVTWLWVPHSWPWHHSHTGTDRDSVPGHRQRTALLKRRMYGGHADLRLSRVRPSDEGHYTCLVQNGIKYEGARLELKVTAMGSAPYISMESYQGGIRAVCRSAGWYPQPRVVWRDPNHQLLLPQSQTHSQDERGLFEVRSTLVITGNTTKNMSCVVRNTYLNQEMETAFQTSDFLQDAYPGMAVPAMILTVFGFVSFIAYLSKTKEWRRFVDKMGKANMTLDPDTAHPWLLLSEDGRGVRWGEEQQERPERPERFDTWCCVLGREGFAAGRHAWEVTVGSGKSWGVGLARASLKRKGRTYLSPKEGVWAVVKLEDVFRALTSPERTPLPQSFIPRRIRVSLEYDKGQVAFSNAETDAPIFTFPLASFRGEKIHLWLWVWGKSWLRLSP</sequence>
<dbReference type="InterPro" id="IPR036179">
    <property type="entry name" value="Ig-like_dom_sf"/>
</dbReference>
<dbReference type="CDD" id="cd12888">
    <property type="entry name" value="SPRY_PRY_TRIM7_like"/>
    <property type="match status" value="1"/>
</dbReference>
<dbReference type="SUPFAM" id="SSF48726">
    <property type="entry name" value="Immunoglobulin"/>
    <property type="match status" value="2"/>
</dbReference>
<dbReference type="PROSITE" id="PS50188">
    <property type="entry name" value="B302_SPRY"/>
    <property type="match status" value="1"/>
</dbReference>
<dbReference type="InterPro" id="IPR013106">
    <property type="entry name" value="Ig_V-set"/>
</dbReference>
<evidence type="ECO:0000259" key="11">
    <source>
        <dbReference type="PROSITE" id="PS50835"/>
    </source>
</evidence>
<dbReference type="Pfam" id="PF07686">
    <property type="entry name" value="V-set"/>
    <property type="match status" value="1"/>
</dbReference>
<evidence type="ECO:0000259" key="10">
    <source>
        <dbReference type="PROSITE" id="PS50188"/>
    </source>
</evidence>
<dbReference type="Pfam" id="PF22705">
    <property type="entry name" value="C2-set_3"/>
    <property type="match status" value="1"/>
</dbReference>
<evidence type="ECO:0000256" key="7">
    <source>
        <dbReference type="ARBA" id="ARBA00023319"/>
    </source>
</evidence>
<keyword evidence="3 8" id="KW-0812">Transmembrane</keyword>
<keyword evidence="5 8" id="KW-1133">Transmembrane helix</keyword>
<keyword evidence="4 9" id="KW-0732">Signal</keyword>
<feature type="domain" description="Ig-like" evidence="11">
    <location>
        <begin position="30"/>
        <end position="149"/>
    </location>
</feature>
<reference evidence="13" key="1">
    <citation type="submission" date="2025-08" db="UniProtKB">
        <authorList>
            <consortium name="RefSeq"/>
        </authorList>
    </citation>
    <scope>IDENTIFICATION</scope>
    <source>
        <tissue evidence="13">Blood</tissue>
    </source>
</reference>
<feature type="domain" description="Ig-like" evidence="11">
    <location>
        <begin position="155"/>
        <end position="240"/>
    </location>
</feature>
<keyword evidence="12" id="KW-1185">Reference proteome</keyword>
<accession>A0ABM4FXU1</accession>
<dbReference type="InterPro" id="IPR050504">
    <property type="entry name" value="IgSF_BTN/MOG"/>
</dbReference>
<dbReference type="SMART" id="SM00449">
    <property type="entry name" value="SPRY"/>
    <property type="match status" value="1"/>
</dbReference>
<keyword evidence="6 8" id="KW-0472">Membrane</keyword>
<protein>
    <submittedName>
        <fullName evidence="13">Butyrophilin subfamily 1 member A1-like</fullName>
    </submittedName>
</protein>
<evidence type="ECO:0000313" key="12">
    <source>
        <dbReference type="Proteomes" id="UP001652627"/>
    </source>
</evidence>
<keyword evidence="7" id="KW-0393">Immunoglobulin domain</keyword>
<dbReference type="InterPro" id="IPR013783">
    <property type="entry name" value="Ig-like_fold"/>
</dbReference>
<dbReference type="InterPro" id="IPR013320">
    <property type="entry name" value="ConA-like_dom_sf"/>
</dbReference>
<organism evidence="12 13">
    <name type="scientific">Apteryx mantelli</name>
    <name type="common">North Island brown kiwi</name>
    <dbReference type="NCBI Taxonomy" id="2696672"/>
    <lineage>
        <taxon>Eukaryota</taxon>
        <taxon>Metazoa</taxon>
        <taxon>Chordata</taxon>
        <taxon>Craniata</taxon>
        <taxon>Vertebrata</taxon>
        <taxon>Euteleostomi</taxon>
        <taxon>Archelosauria</taxon>
        <taxon>Archosauria</taxon>
        <taxon>Dinosauria</taxon>
        <taxon>Saurischia</taxon>
        <taxon>Theropoda</taxon>
        <taxon>Coelurosauria</taxon>
        <taxon>Aves</taxon>
        <taxon>Palaeognathae</taxon>
        <taxon>Apterygiformes</taxon>
        <taxon>Apterygidae</taxon>
        <taxon>Apteryx</taxon>
    </lineage>
</organism>
<feature type="chain" id="PRO_5047119443" evidence="9">
    <location>
        <begin position="35"/>
        <end position="458"/>
    </location>
</feature>
<comment type="subcellular location">
    <subcellularLocation>
        <location evidence="1">Membrane</location>
        <topology evidence="1">Single-pass type I membrane protein</topology>
    </subcellularLocation>
</comment>
<evidence type="ECO:0000256" key="8">
    <source>
        <dbReference type="SAM" id="Phobius"/>
    </source>
</evidence>
<feature type="signal peptide" evidence="9">
    <location>
        <begin position="1"/>
        <end position="34"/>
    </location>
</feature>
<dbReference type="PRINTS" id="PR01407">
    <property type="entry name" value="BUTYPHLNCDUF"/>
</dbReference>
<evidence type="ECO:0000256" key="4">
    <source>
        <dbReference type="ARBA" id="ARBA00022729"/>
    </source>
</evidence>
<proteinExistence type="inferred from homology"/>
<dbReference type="InterPro" id="IPR007110">
    <property type="entry name" value="Ig-like_dom"/>
</dbReference>
<dbReference type="InterPro" id="IPR003599">
    <property type="entry name" value="Ig_sub"/>
</dbReference>
<evidence type="ECO:0000256" key="1">
    <source>
        <dbReference type="ARBA" id="ARBA00004479"/>
    </source>
</evidence>
<evidence type="ECO:0000256" key="9">
    <source>
        <dbReference type="SAM" id="SignalP"/>
    </source>
</evidence>
<evidence type="ECO:0000313" key="13">
    <source>
        <dbReference type="RefSeq" id="XP_067169762.1"/>
    </source>
</evidence>
<evidence type="ECO:0000256" key="6">
    <source>
        <dbReference type="ARBA" id="ARBA00023136"/>
    </source>
</evidence>
<dbReference type="SUPFAM" id="SSF49899">
    <property type="entry name" value="Concanavalin A-like lectins/glucanases"/>
    <property type="match status" value="1"/>
</dbReference>
<name>A0ABM4FXU1_9AVES</name>
<dbReference type="InterPro" id="IPR001870">
    <property type="entry name" value="B30.2/SPRY"/>
</dbReference>
<dbReference type="InterPro" id="IPR053896">
    <property type="entry name" value="BTN3A2-like_Ig-C"/>
</dbReference>
<dbReference type="InterPro" id="IPR006574">
    <property type="entry name" value="PRY"/>
</dbReference>
<dbReference type="PROSITE" id="PS50835">
    <property type="entry name" value="IG_LIKE"/>
    <property type="match status" value="2"/>
</dbReference>
<dbReference type="InterPro" id="IPR043136">
    <property type="entry name" value="B30.2/SPRY_sf"/>
</dbReference>
<feature type="transmembrane region" description="Helical" evidence="8">
    <location>
        <begin position="248"/>
        <end position="271"/>
    </location>
</feature>
<dbReference type="Pfam" id="PF00622">
    <property type="entry name" value="SPRY"/>
    <property type="match status" value="1"/>
</dbReference>
<dbReference type="GeneID" id="106494515"/>
<dbReference type="PANTHER" id="PTHR24100">
    <property type="entry name" value="BUTYROPHILIN"/>
    <property type="match status" value="1"/>
</dbReference>
<feature type="domain" description="B30.2/SPRY" evidence="10">
    <location>
        <begin position="269"/>
        <end position="458"/>
    </location>
</feature>
<dbReference type="InterPro" id="IPR003879">
    <property type="entry name" value="Butyrophylin_SPRY"/>
</dbReference>
<evidence type="ECO:0000256" key="2">
    <source>
        <dbReference type="ARBA" id="ARBA00007591"/>
    </source>
</evidence>
<gene>
    <name evidence="13" type="primary">LOC106494515</name>
</gene>
<dbReference type="PANTHER" id="PTHR24100:SF149">
    <property type="entry name" value="BG-LIKE ANTIGEN 1-RELATED"/>
    <property type="match status" value="1"/>
</dbReference>
<dbReference type="InterPro" id="IPR003877">
    <property type="entry name" value="SPRY_dom"/>
</dbReference>
<comment type="similarity">
    <text evidence="2">Belongs to the immunoglobulin superfamily. BTN/MOG family.</text>
</comment>
<dbReference type="SMART" id="SM00409">
    <property type="entry name" value="IG"/>
    <property type="match status" value="1"/>
</dbReference>
<dbReference type="Gene3D" id="2.60.120.920">
    <property type="match status" value="1"/>
</dbReference>
<dbReference type="RefSeq" id="XP_067169762.1">
    <property type="nucleotide sequence ID" value="XM_067313661.1"/>
</dbReference>
<evidence type="ECO:0000256" key="5">
    <source>
        <dbReference type="ARBA" id="ARBA00022989"/>
    </source>
</evidence>
<dbReference type="Pfam" id="PF13765">
    <property type="entry name" value="PRY"/>
    <property type="match status" value="1"/>
</dbReference>
<dbReference type="Proteomes" id="UP001652627">
    <property type="component" value="Chromosome 32"/>
</dbReference>
<evidence type="ECO:0000256" key="3">
    <source>
        <dbReference type="ARBA" id="ARBA00022692"/>
    </source>
</evidence>